<dbReference type="InterPro" id="IPR011611">
    <property type="entry name" value="PfkB_dom"/>
</dbReference>
<organism evidence="2 3">
    <name type="scientific">Candidatus Roizmanbacteria bacterium CG10_big_fil_rev_8_21_14_0_10_39_6</name>
    <dbReference type="NCBI Taxonomy" id="1974853"/>
    <lineage>
        <taxon>Bacteria</taxon>
        <taxon>Candidatus Roizmaniibacteriota</taxon>
    </lineage>
</organism>
<reference evidence="3" key="1">
    <citation type="submission" date="2017-09" db="EMBL/GenBank/DDBJ databases">
        <title>Depth-based differentiation of microbial function through sediment-hosted aquifers and enrichment of novel symbionts in the deep terrestrial subsurface.</title>
        <authorList>
            <person name="Probst A.J."/>
            <person name="Ladd B."/>
            <person name="Jarett J.K."/>
            <person name="Geller-Mcgrath D.E."/>
            <person name="Sieber C.M.K."/>
            <person name="Emerson J.B."/>
            <person name="Anantharaman K."/>
            <person name="Thomas B.C."/>
            <person name="Malmstrom R."/>
            <person name="Stieglmeier M."/>
            <person name="Klingl A."/>
            <person name="Woyke T."/>
            <person name="Ryan C.M."/>
            <person name="Banfield J.F."/>
        </authorList>
    </citation>
    <scope>NUCLEOTIDE SEQUENCE [LARGE SCALE GENOMIC DNA]</scope>
</reference>
<dbReference type="Gene3D" id="3.40.1190.20">
    <property type="match status" value="1"/>
</dbReference>
<evidence type="ECO:0000259" key="1">
    <source>
        <dbReference type="Pfam" id="PF00294"/>
    </source>
</evidence>
<dbReference type="SUPFAM" id="SSF53613">
    <property type="entry name" value="Ribokinase-like"/>
    <property type="match status" value="1"/>
</dbReference>
<evidence type="ECO:0000313" key="2">
    <source>
        <dbReference type="EMBL" id="PJE62748.1"/>
    </source>
</evidence>
<dbReference type="Proteomes" id="UP000229554">
    <property type="component" value="Unassembled WGS sequence"/>
</dbReference>
<accession>A0A2M8KS38</accession>
<sequence>MTWRVTKYKISLQNYYILVAKPMKLLFVGYATVDIIQGSLHPGGAAAIMAINGSKLGHDCSLLTILSQDSIGEYYQSVLKKHSIDFSQSLLNSPSMPTCCIDNFF</sequence>
<dbReference type="AlphaFoldDB" id="A0A2M8KS38"/>
<dbReference type="Pfam" id="PF00294">
    <property type="entry name" value="PfkB"/>
    <property type="match status" value="1"/>
</dbReference>
<name>A0A2M8KS38_9BACT</name>
<feature type="domain" description="Carbohydrate kinase PfkB" evidence="1">
    <location>
        <begin position="37"/>
        <end position="88"/>
    </location>
</feature>
<dbReference type="EMBL" id="PFED01000132">
    <property type="protein sequence ID" value="PJE62748.1"/>
    <property type="molecule type" value="Genomic_DNA"/>
</dbReference>
<proteinExistence type="predicted"/>
<dbReference type="InterPro" id="IPR029056">
    <property type="entry name" value="Ribokinase-like"/>
</dbReference>
<comment type="caution">
    <text evidence="2">The sequence shown here is derived from an EMBL/GenBank/DDBJ whole genome shotgun (WGS) entry which is preliminary data.</text>
</comment>
<protein>
    <recommendedName>
        <fullName evidence="1">Carbohydrate kinase PfkB domain-containing protein</fullName>
    </recommendedName>
</protein>
<evidence type="ECO:0000313" key="3">
    <source>
        <dbReference type="Proteomes" id="UP000229554"/>
    </source>
</evidence>
<gene>
    <name evidence="2" type="ORF">COU88_03310</name>
</gene>